<proteinExistence type="predicted"/>
<accession>A0A841MKQ7</accession>
<reference evidence="2 3" key="1">
    <citation type="submission" date="2020-08" db="EMBL/GenBank/DDBJ databases">
        <title>Genomic Encyclopedia of Type Strains, Phase IV (KMG-IV): sequencing the most valuable type-strain genomes for metagenomic binning, comparative biology and taxonomic classification.</title>
        <authorList>
            <person name="Goeker M."/>
        </authorList>
    </citation>
    <scope>NUCLEOTIDE SEQUENCE [LARGE SCALE GENOMIC DNA]</scope>
    <source>
        <strain evidence="2 3">DSM 102044</strain>
    </source>
</reference>
<dbReference type="Proteomes" id="UP000588604">
    <property type="component" value="Unassembled WGS sequence"/>
</dbReference>
<evidence type="ECO:0000313" key="3">
    <source>
        <dbReference type="Proteomes" id="UP000588604"/>
    </source>
</evidence>
<gene>
    <name evidence="2" type="ORF">FHS59_001019</name>
</gene>
<feature type="domain" description="IrrE N-terminal-like" evidence="1">
    <location>
        <begin position="47"/>
        <end position="168"/>
    </location>
</feature>
<dbReference type="Gene3D" id="1.10.10.2910">
    <property type="match status" value="1"/>
</dbReference>
<dbReference type="RefSeq" id="WP_015266970.1">
    <property type="nucleotide sequence ID" value="NZ_JACIJO010000001.1"/>
</dbReference>
<organism evidence="2 3">
    <name type="scientific">Algoriphagus iocasae</name>
    <dbReference type="NCBI Taxonomy" id="1836499"/>
    <lineage>
        <taxon>Bacteria</taxon>
        <taxon>Pseudomonadati</taxon>
        <taxon>Bacteroidota</taxon>
        <taxon>Cytophagia</taxon>
        <taxon>Cytophagales</taxon>
        <taxon>Cyclobacteriaceae</taxon>
        <taxon>Algoriphagus</taxon>
    </lineage>
</organism>
<dbReference type="AlphaFoldDB" id="A0A841MKQ7"/>
<dbReference type="PANTHER" id="PTHR43236">
    <property type="entry name" value="ANTITOXIN HIGA1"/>
    <property type="match status" value="1"/>
</dbReference>
<protein>
    <submittedName>
        <fullName evidence="2">Zn-dependent peptidase ImmA (M78 family)</fullName>
    </submittedName>
</protein>
<keyword evidence="3" id="KW-1185">Reference proteome</keyword>
<comment type="caution">
    <text evidence="2">The sequence shown here is derived from an EMBL/GenBank/DDBJ whole genome shotgun (WGS) entry which is preliminary data.</text>
</comment>
<name>A0A841MKQ7_9BACT</name>
<dbReference type="InterPro" id="IPR010359">
    <property type="entry name" value="IrrE_HExxH"/>
</dbReference>
<dbReference type="Pfam" id="PF06114">
    <property type="entry name" value="Peptidase_M78"/>
    <property type="match status" value="1"/>
</dbReference>
<dbReference type="InterPro" id="IPR052345">
    <property type="entry name" value="Rad_response_metalloprotease"/>
</dbReference>
<sequence length="273" mass="31769">MRSVNNARLQARKLLDDCGLDEITDLDMDLFVAGLVVAGHDAILIEEELSNCDGKIVFGNNKAVIKVNSKIQFQERKRFVAAHEIGHLLMHRNMQLPDDTFTNFNIIEGTENTLKNGRQELEANEFASELLMPENLFLKEAKGKKFSPLLIKQLSERFKTSLTATIFRYLQFEQLHPLCLVFIENGKVKYWKKSNDLKVWLGDYTKLAPPSDSVAAEYIQKDYEFVYKLEEKAQNINKSTWFNLSEYDEDTDFYEYCIPTRRYKTILSIIWEN</sequence>
<dbReference type="PANTHER" id="PTHR43236:SF1">
    <property type="entry name" value="BLL7220 PROTEIN"/>
    <property type="match status" value="1"/>
</dbReference>
<dbReference type="EMBL" id="JACIJO010000001">
    <property type="protein sequence ID" value="MBB6325404.1"/>
    <property type="molecule type" value="Genomic_DNA"/>
</dbReference>
<evidence type="ECO:0000259" key="1">
    <source>
        <dbReference type="Pfam" id="PF06114"/>
    </source>
</evidence>
<evidence type="ECO:0000313" key="2">
    <source>
        <dbReference type="EMBL" id="MBB6325404.1"/>
    </source>
</evidence>